<dbReference type="EMBL" id="PRDK01000001">
    <property type="protein sequence ID" value="MBE8712103.1"/>
    <property type="molecule type" value="Genomic_DNA"/>
</dbReference>
<proteinExistence type="predicted"/>
<gene>
    <name evidence="1" type="ORF">C4F49_00215</name>
</gene>
<organism evidence="1 2">
    <name type="scientific">Sphingobacterium hungaricum</name>
    <dbReference type="NCBI Taxonomy" id="2082723"/>
    <lineage>
        <taxon>Bacteria</taxon>
        <taxon>Pseudomonadati</taxon>
        <taxon>Bacteroidota</taxon>
        <taxon>Sphingobacteriia</taxon>
        <taxon>Sphingobacteriales</taxon>
        <taxon>Sphingobacteriaceae</taxon>
        <taxon>Sphingobacterium</taxon>
    </lineage>
</organism>
<comment type="caution">
    <text evidence="1">The sequence shown here is derived from an EMBL/GenBank/DDBJ whole genome shotgun (WGS) entry which is preliminary data.</text>
</comment>
<evidence type="ECO:0000313" key="2">
    <source>
        <dbReference type="Proteomes" id="UP000616201"/>
    </source>
</evidence>
<keyword evidence="2" id="KW-1185">Reference proteome</keyword>
<dbReference type="Proteomes" id="UP000616201">
    <property type="component" value="Unassembled WGS sequence"/>
</dbReference>
<evidence type="ECO:0000313" key="1">
    <source>
        <dbReference type="EMBL" id="MBE8712103.1"/>
    </source>
</evidence>
<name>A0A928USN4_9SPHI</name>
<protein>
    <submittedName>
        <fullName evidence="1">Uncharacterized protein</fullName>
    </submittedName>
</protein>
<sequence>MTSISYSNLKRESIWVDIDTYERVFPTPVTSLKLDNIFEDVKDSVAIDLDLPDYMKIETKVTVPTVLLPGSHEVLVTDKDSLKVSAFPFEVGFRSSLRYDITESYDGLISKIIIDRSYERKRFTADVAVTFIDANNSSHVVHGTLSGSKLGQTKKDVYVW</sequence>
<dbReference type="AlphaFoldDB" id="A0A928USN4"/>
<accession>A0A928USN4</accession>
<reference evidence="1" key="1">
    <citation type="submission" date="2018-02" db="EMBL/GenBank/DDBJ databases">
        <authorList>
            <person name="Vasarhelyi B.M."/>
            <person name="Deshmukh S."/>
            <person name="Balint B."/>
            <person name="Kukolya J."/>
        </authorList>
    </citation>
    <scope>NUCLEOTIDE SEQUENCE</scope>
    <source>
        <strain evidence="1">KB22</strain>
    </source>
</reference>